<dbReference type="PANTHER" id="PTHR11785">
    <property type="entry name" value="AMINO ACID TRANSPORTER"/>
    <property type="match status" value="1"/>
</dbReference>
<dbReference type="Gene3D" id="1.20.1740.10">
    <property type="entry name" value="Amino acid/polyamine transporter I"/>
    <property type="match status" value="2"/>
</dbReference>
<feature type="transmembrane region" description="Helical" evidence="5">
    <location>
        <begin position="215"/>
        <end position="234"/>
    </location>
</feature>
<evidence type="ECO:0000256" key="2">
    <source>
        <dbReference type="ARBA" id="ARBA00022692"/>
    </source>
</evidence>
<accession>A0A9N9DZR5</accession>
<dbReference type="GO" id="GO:0016020">
    <property type="term" value="C:membrane"/>
    <property type="evidence" value="ECO:0007669"/>
    <property type="project" value="UniProtKB-SubCell"/>
</dbReference>
<name>A0A9N9DZR5_9GLOM</name>
<gene>
    <name evidence="6" type="ORF">AGERDE_LOCUS11710</name>
</gene>
<evidence type="ECO:0000256" key="4">
    <source>
        <dbReference type="ARBA" id="ARBA00023136"/>
    </source>
</evidence>
<keyword evidence="7" id="KW-1185">Reference proteome</keyword>
<organism evidence="6 7">
    <name type="scientific">Ambispora gerdemannii</name>
    <dbReference type="NCBI Taxonomy" id="144530"/>
    <lineage>
        <taxon>Eukaryota</taxon>
        <taxon>Fungi</taxon>
        <taxon>Fungi incertae sedis</taxon>
        <taxon>Mucoromycota</taxon>
        <taxon>Glomeromycotina</taxon>
        <taxon>Glomeromycetes</taxon>
        <taxon>Archaeosporales</taxon>
        <taxon>Ambisporaceae</taxon>
        <taxon>Ambispora</taxon>
    </lineage>
</organism>
<feature type="transmembrane region" description="Helical" evidence="5">
    <location>
        <begin position="377"/>
        <end position="401"/>
    </location>
</feature>
<dbReference type="InterPro" id="IPR050598">
    <property type="entry name" value="AminoAcid_Transporter"/>
</dbReference>
<dbReference type="PANTHER" id="PTHR11785:SF353">
    <property type="entry name" value="METHIONINE TRANSPORTER (EUROFUNG)"/>
    <property type="match status" value="1"/>
</dbReference>
<comment type="caution">
    <text evidence="6">The sequence shown here is derived from an EMBL/GenBank/DDBJ whole genome shotgun (WGS) entry which is preliminary data.</text>
</comment>
<dbReference type="GO" id="GO:0015179">
    <property type="term" value="F:L-amino acid transmembrane transporter activity"/>
    <property type="evidence" value="ECO:0007669"/>
    <property type="project" value="TreeGrafter"/>
</dbReference>
<dbReference type="InterPro" id="IPR002293">
    <property type="entry name" value="AA/rel_permease1"/>
</dbReference>
<dbReference type="OrthoDB" id="5982228at2759"/>
<keyword evidence="3 5" id="KW-1133">Transmembrane helix</keyword>
<evidence type="ECO:0000256" key="3">
    <source>
        <dbReference type="ARBA" id="ARBA00022989"/>
    </source>
</evidence>
<keyword evidence="4 5" id="KW-0472">Membrane</keyword>
<evidence type="ECO:0000256" key="5">
    <source>
        <dbReference type="SAM" id="Phobius"/>
    </source>
</evidence>
<feature type="transmembrane region" description="Helical" evidence="5">
    <location>
        <begin position="246"/>
        <end position="268"/>
    </location>
</feature>
<dbReference type="AlphaFoldDB" id="A0A9N9DZR5"/>
<dbReference type="PIRSF" id="PIRSF006060">
    <property type="entry name" value="AA_transporter"/>
    <property type="match status" value="1"/>
</dbReference>
<feature type="transmembrane region" description="Helical" evidence="5">
    <location>
        <begin position="413"/>
        <end position="434"/>
    </location>
</feature>
<proteinExistence type="predicted"/>
<reference evidence="6" key="1">
    <citation type="submission" date="2021-06" db="EMBL/GenBank/DDBJ databases">
        <authorList>
            <person name="Kallberg Y."/>
            <person name="Tangrot J."/>
            <person name="Rosling A."/>
        </authorList>
    </citation>
    <scope>NUCLEOTIDE SEQUENCE</scope>
    <source>
        <strain evidence="6">MT106</strain>
    </source>
</reference>
<protein>
    <submittedName>
        <fullName evidence="6">8127_t:CDS:1</fullName>
    </submittedName>
</protein>
<feature type="transmembrane region" description="Helical" evidence="5">
    <location>
        <begin position="351"/>
        <end position="371"/>
    </location>
</feature>
<comment type="subcellular location">
    <subcellularLocation>
        <location evidence="1">Membrane</location>
        <topology evidence="1">Multi-pass membrane protein</topology>
    </subcellularLocation>
</comment>
<evidence type="ECO:0000313" key="6">
    <source>
        <dbReference type="EMBL" id="CAG8658713.1"/>
    </source>
</evidence>
<feature type="transmembrane region" description="Helical" evidence="5">
    <location>
        <begin position="302"/>
        <end position="330"/>
    </location>
</feature>
<evidence type="ECO:0000256" key="1">
    <source>
        <dbReference type="ARBA" id="ARBA00004141"/>
    </source>
</evidence>
<feature type="transmembrane region" description="Helical" evidence="5">
    <location>
        <begin position="467"/>
        <end position="487"/>
    </location>
</feature>
<evidence type="ECO:0000313" key="7">
    <source>
        <dbReference type="Proteomes" id="UP000789831"/>
    </source>
</evidence>
<dbReference type="Proteomes" id="UP000789831">
    <property type="component" value="Unassembled WGS sequence"/>
</dbReference>
<feature type="transmembrane region" description="Helical" evidence="5">
    <location>
        <begin position="54"/>
        <end position="76"/>
    </location>
</feature>
<keyword evidence="2 5" id="KW-0812">Transmembrane</keyword>
<sequence length="531" mass="59516">MTDDRTTTDDNNDGSSDFMGRTKLLGTFSGIGNNCNNMIGAGIFSSPGLVLSEIQSPGIALILWFVGGIAALFGSLSYTELGSSILEGGGEIVYLERAYPRPQALFSYMFSFAMIVAIRPASMCAIANVFAQYFLYLLKAEERCDIDYLHPKEYIVDWQFCHGGYNNNLPHYIQQMGKSNKSNSHNNKDFDPVSDENTNWKHMFPNDMNISGRSLTAALIPILFAYSGWGNLNYTLDEFVDPKKKLFMSNSISVGIVTFLYLCANIAYTNVPLSKITGNTEPSEIIAGRFAFQVGGFNLARALSFFICLSAFGALAANVWAGSRVIVAAAKRNYIPFSSWLQKWNGHTDTPIFALLTQAVWSSLIIIFYPHNDPFKFFINVGGHCMWIFLFLSASGLLFLRYSEPELARPFKVFILIPIIFIMFSLFIIIGSFVDDSTLKKQQLEQPETINDRPCKSAKYAKFNYHLPYIVSLAVVGVSAICWYFLYELDLRVNFELRRTSRPHGNDEKWSVGKVIPMEVTGTNDTFESGQ</sequence>
<dbReference type="EMBL" id="CAJVPL010005499">
    <property type="protein sequence ID" value="CAG8658713.1"/>
    <property type="molecule type" value="Genomic_DNA"/>
</dbReference>
<feature type="transmembrane region" description="Helical" evidence="5">
    <location>
        <begin position="105"/>
        <end position="131"/>
    </location>
</feature>
<dbReference type="Pfam" id="PF13520">
    <property type="entry name" value="AA_permease_2"/>
    <property type="match status" value="2"/>
</dbReference>